<dbReference type="SUPFAM" id="SSF143503">
    <property type="entry name" value="PUG domain-like"/>
    <property type="match status" value="1"/>
</dbReference>
<dbReference type="PANTHER" id="PTHR23153">
    <property type="entry name" value="UBX-RELATED"/>
    <property type="match status" value="1"/>
</dbReference>
<organism evidence="2 3">
    <name type="scientific">Ranatra chinensis</name>
    <dbReference type="NCBI Taxonomy" id="642074"/>
    <lineage>
        <taxon>Eukaryota</taxon>
        <taxon>Metazoa</taxon>
        <taxon>Ecdysozoa</taxon>
        <taxon>Arthropoda</taxon>
        <taxon>Hexapoda</taxon>
        <taxon>Insecta</taxon>
        <taxon>Pterygota</taxon>
        <taxon>Neoptera</taxon>
        <taxon>Paraneoptera</taxon>
        <taxon>Hemiptera</taxon>
        <taxon>Heteroptera</taxon>
        <taxon>Panheteroptera</taxon>
        <taxon>Nepomorpha</taxon>
        <taxon>Nepidae</taxon>
        <taxon>Ranatrinae</taxon>
        <taxon>Ranatra</taxon>
    </lineage>
</organism>
<reference evidence="2 3" key="1">
    <citation type="submission" date="2024-07" db="EMBL/GenBank/DDBJ databases">
        <title>Chromosome-level genome assembly of the water stick insect Ranatra chinensis (Heteroptera: Nepidae).</title>
        <authorList>
            <person name="Liu X."/>
        </authorList>
    </citation>
    <scope>NUCLEOTIDE SEQUENCE [LARGE SCALE GENOMIC DNA]</scope>
    <source>
        <strain evidence="2">Cailab_2021Rc</strain>
        <tissue evidence="2">Muscle</tissue>
    </source>
</reference>
<dbReference type="Pfam" id="PF00789">
    <property type="entry name" value="UBX"/>
    <property type="match status" value="1"/>
</dbReference>
<dbReference type="EMBL" id="JBFDAA010000021">
    <property type="protein sequence ID" value="KAL1114943.1"/>
    <property type="molecule type" value="Genomic_DNA"/>
</dbReference>
<dbReference type="Gene3D" id="1.20.58.2190">
    <property type="match status" value="1"/>
</dbReference>
<dbReference type="Gene3D" id="3.10.20.90">
    <property type="entry name" value="Phosphatidylinositol 3-kinase Catalytic Subunit, Chain A, domain 1"/>
    <property type="match status" value="1"/>
</dbReference>
<dbReference type="InterPro" id="IPR036339">
    <property type="entry name" value="PUB-like_dom_sf"/>
</dbReference>
<dbReference type="Pfam" id="PF09409">
    <property type="entry name" value="PUB"/>
    <property type="match status" value="1"/>
</dbReference>
<feature type="domain" description="UBX" evidence="1">
    <location>
        <begin position="247"/>
        <end position="323"/>
    </location>
</feature>
<evidence type="ECO:0000259" key="1">
    <source>
        <dbReference type="PROSITE" id="PS50033"/>
    </source>
</evidence>
<dbReference type="InterPro" id="IPR018997">
    <property type="entry name" value="PUB_domain"/>
</dbReference>
<dbReference type="PROSITE" id="PS50033">
    <property type="entry name" value="UBX"/>
    <property type="match status" value="1"/>
</dbReference>
<dbReference type="SUPFAM" id="SSF54236">
    <property type="entry name" value="Ubiquitin-like"/>
    <property type="match status" value="1"/>
</dbReference>
<keyword evidence="3" id="KW-1185">Reference proteome</keyword>
<dbReference type="Proteomes" id="UP001558652">
    <property type="component" value="Unassembled WGS sequence"/>
</dbReference>
<dbReference type="SMART" id="SM00580">
    <property type="entry name" value="PUG"/>
    <property type="match status" value="1"/>
</dbReference>
<dbReference type="InterPro" id="IPR029071">
    <property type="entry name" value="Ubiquitin-like_domsf"/>
</dbReference>
<proteinExistence type="predicted"/>
<gene>
    <name evidence="2" type="ORF">AAG570_007766</name>
</gene>
<comment type="caution">
    <text evidence="2">The sequence shown here is derived from an EMBL/GenBank/DDBJ whole genome shotgun (WGS) entry which is preliminary data.</text>
</comment>
<dbReference type="InterPro" id="IPR001012">
    <property type="entry name" value="UBX_dom"/>
</dbReference>
<accession>A0ABD0Y9R6</accession>
<dbReference type="InterPro" id="IPR042774">
    <property type="entry name" value="UBXN6_PUB"/>
</dbReference>
<dbReference type="CDD" id="cd10460">
    <property type="entry name" value="PUB_UBXD1"/>
    <property type="match status" value="1"/>
</dbReference>
<evidence type="ECO:0000313" key="3">
    <source>
        <dbReference type="Proteomes" id="UP001558652"/>
    </source>
</evidence>
<name>A0ABD0Y9R6_9HEMI</name>
<dbReference type="CDD" id="cd16119">
    <property type="entry name" value="UBX_UBXN6"/>
    <property type="match status" value="1"/>
</dbReference>
<evidence type="ECO:0000313" key="2">
    <source>
        <dbReference type="EMBL" id="KAL1114943.1"/>
    </source>
</evidence>
<protein>
    <recommendedName>
        <fullName evidence="1">UBX domain-containing protein</fullName>
    </recommendedName>
</protein>
<sequence length="346" mass="40145">MFNIAQMRKELLDVPESKTDFDLSKTKDISPLLAVQGVFYKCPLIGPDILTKQEWKIKIKEYLYEGLSEERGLASCLIIHSCNKNREKIEQCVSTLITYLQNIIDNPSEVKYQKIRLSNRIYEEKVSKLEGAHDFLLAAGFEIKKFPFKDTEEEYLVFNPEKSDVENLLVLIDALRNAEPINIELDRNVQILSPSQAAVRIQLPNDFFALTPEEIKREQLSRAERLESSMQLRTKAMREKVELRELKKYRYAVIRIRFPDGILLQGTFGVYEKFIAVREFVMESLENPDGFILKTALGQQFNDEDNEASLIDLRLVPAVMLIFEWENESSSQIFLKSDLMAYLQNL</sequence>
<dbReference type="PANTHER" id="PTHR23153:SF38">
    <property type="entry name" value="UBX DOMAIN-CONTAINING PROTEIN 6"/>
    <property type="match status" value="1"/>
</dbReference>
<dbReference type="AlphaFoldDB" id="A0ABD0Y9R6"/>